<dbReference type="EMBL" id="JBHTIS010001796">
    <property type="protein sequence ID" value="MFD1048791.1"/>
    <property type="molecule type" value="Genomic_DNA"/>
</dbReference>
<comment type="caution">
    <text evidence="1">The sequence shown here is derived from an EMBL/GenBank/DDBJ whole genome shotgun (WGS) entry which is preliminary data.</text>
</comment>
<dbReference type="Proteomes" id="UP001597045">
    <property type="component" value="Unassembled WGS sequence"/>
</dbReference>
<gene>
    <name evidence="1" type="ORF">ACFQ1S_26290</name>
</gene>
<sequence length="209" mass="22281">SRLSGADWWAHAATSGPVLSGSQWHWDIYNGRHHELMNDNPSKVKTAGDAMNDEQFSAVRLDDAGIPVLTVDSRIVDRMYPLAVAGTTVAFTYEDTATGVWNRIPASMPAVRALVGSKQFGVLVWRSNSTDVPTEIHLPASFSPASVVVDENTSVGTPTGGTLDLRATTSTVHFALITTGATTPEAVHHAQAVRAALEEAGVRLEAFST</sequence>
<reference evidence="2" key="1">
    <citation type="journal article" date="2019" name="Int. J. Syst. Evol. Microbiol.">
        <title>The Global Catalogue of Microorganisms (GCM) 10K type strain sequencing project: providing services to taxonomists for standard genome sequencing and annotation.</title>
        <authorList>
            <consortium name="The Broad Institute Genomics Platform"/>
            <consortium name="The Broad Institute Genome Sequencing Center for Infectious Disease"/>
            <person name="Wu L."/>
            <person name="Ma J."/>
        </authorList>
    </citation>
    <scope>NUCLEOTIDE SEQUENCE [LARGE SCALE GENOMIC DNA]</scope>
    <source>
        <strain evidence="2">JCM 31486</strain>
    </source>
</reference>
<feature type="non-terminal residue" evidence="1">
    <location>
        <position position="1"/>
    </location>
</feature>
<organism evidence="1 2">
    <name type="scientific">Kibdelosporangium lantanae</name>
    <dbReference type="NCBI Taxonomy" id="1497396"/>
    <lineage>
        <taxon>Bacteria</taxon>
        <taxon>Bacillati</taxon>
        <taxon>Actinomycetota</taxon>
        <taxon>Actinomycetes</taxon>
        <taxon>Pseudonocardiales</taxon>
        <taxon>Pseudonocardiaceae</taxon>
        <taxon>Kibdelosporangium</taxon>
    </lineage>
</organism>
<evidence type="ECO:0000313" key="2">
    <source>
        <dbReference type="Proteomes" id="UP001597045"/>
    </source>
</evidence>
<evidence type="ECO:0000313" key="1">
    <source>
        <dbReference type="EMBL" id="MFD1048791.1"/>
    </source>
</evidence>
<accession>A0ABW3MET1</accession>
<name>A0ABW3MET1_9PSEU</name>
<keyword evidence="2" id="KW-1185">Reference proteome</keyword>
<protein>
    <submittedName>
        <fullName evidence="1">Endoglycosylceramidase</fullName>
    </submittedName>
</protein>
<proteinExistence type="predicted"/>